<organism evidence="6 7">
    <name type="scientific">Jannaschia pagri</name>
    <dbReference type="NCBI Taxonomy" id="2829797"/>
    <lineage>
        <taxon>Bacteria</taxon>
        <taxon>Pseudomonadati</taxon>
        <taxon>Pseudomonadota</taxon>
        <taxon>Alphaproteobacteria</taxon>
        <taxon>Rhodobacterales</taxon>
        <taxon>Roseobacteraceae</taxon>
        <taxon>Jannaschia</taxon>
    </lineage>
</organism>
<name>A0ABQ4NPT3_9RHOB</name>
<comment type="cofactor">
    <cofactor evidence="2">
        <name>Mg(2+)</name>
        <dbReference type="ChEBI" id="CHEBI:18420"/>
    </cofactor>
</comment>
<keyword evidence="7" id="KW-1185">Reference proteome</keyword>
<dbReference type="InterPro" id="IPR000086">
    <property type="entry name" value="NUDIX_hydrolase_dom"/>
</dbReference>
<dbReference type="Gene3D" id="3.90.79.10">
    <property type="entry name" value="Nucleoside Triphosphate Pyrophosphohydrolase"/>
    <property type="match status" value="1"/>
</dbReference>
<comment type="similarity">
    <text evidence="4">Belongs to the Nudix hydrolase family.</text>
</comment>
<dbReference type="PANTHER" id="PTHR11839">
    <property type="entry name" value="UDP/ADP-SUGAR PYROPHOSPHATASE"/>
    <property type="match status" value="1"/>
</dbReference>
<feature type="domain" description="Nudix hydrolase" evidence="5">
    <location>
        <begin position="7"/>
        <end position="150"/>
    </location>
</feature>
<dbReference type="Proteomes" id="UP000786693">
    <property type="component" value="Unassembled WGS sequence"/>
</dbReference>
<proteinExistence type="inferred from homology"/>
<dbReference type="InterPro" id="IPR022927">
    <property type="entry name" value="RppH"/>
</dbReference>
<sequence>MSVETALYRPCAGVCLTNPAGLVWAGERLDFPGAWQMPQGGIDPGEAPREAALRELTEETGLPASEVTVLRDLPQPLSYDLPPDLAAKMWKGRYKGQIQHWYLMRYAGPDSAVDLDHHVREFSQWAWMPADQVLSSIVPFKRDIYRAVLAEFGLL</sequence>
<dbReference type="PROSITE" id="PS51462">
    <property type="entry name" value="NUDIX"/>
    <property type="match status" value="1"/>
</dbReference>
<gene>
    <name evidence="6" type="primary">rppH</name>
    <name evidence="6" type="ORF">JANAI62_30370</name>
</gene>
<evidence type="ECO:0000256" key="4">
    <source>
        <dbReference type="RuleBase" id="RU003476"/>
    </source>
</evidence>
<dbReference type="PRINTS" id="PR00502">
    <property type="entry name" value="NUDIXFAMILY"/>
</dbReference>
<evidence type="ECO:0000313" key="6">
    <source>
        <dbReference type="EMBL" id="GIT96414.1"/>
    </source>
</evidence>
<dbReference type="EMBL" id="BPFH01000006">
    <property type="protein sequence ID" value="GIT96414.1"/>
    <property type="molecule type" value="Genomic_DNA"/>
</dbReference>
<reference evidence="6 7" key="1">
    <citation type="submission" date="2021-05" db="EMBL/GenBank/DDBJ databases">
        <title>Bacteria Genome sequencing.</title>
        <authorList>
            <person name="Takabe Y."/>
            <person name="Nakajima Y."/>
            <person name="Suzuki S."/>
            <person name="Shiozaki T."/>
        </authorList>
    </citation>
    <scope>NUCLEOTIDE SEQUENCE [LARGE SCALE GENOMIC DNA]</scope>
    <source>
        <strain evidence="6 7">AI_62</strain>
    </source>
</reference>
<dbReference type="InterPro" id="IPR015797">
    <property type="entry name" value="NUDIX_hydrolase-like_dom_sf"/>
</dbReference>
<dbReference type="SUPFAM" id="SSF55811">
    <property type="entry name" value="Nudix"/>
    <property type="match status" value="1"/>
</dbReference>
<evidence type="ECO:0000256" key="1">
    <source>
        <dbReference type="ARBA" id="ARBA00001936"/>
    </source>
</evidence>
<dbReference type="PANTHER" id="PTHR11839:SF22">
    <property type="entry name" value="NUDIX HYDROLASE 26, CHLOROPLASTIC"/>
    <property type="match status" value="1"/>
</dbReference>
<accession>A0ABQ4NPT3</accession>
<comment type="cofactor">
    <cofactor evidence="1">
        <name>Mn(2+)</name>
        <dbReference type="ChEBI" id="CHEBI:29035"/>
    </cofactor>
</comment>
<evidence type="ECO:0000256" key="2">
    <source>
        <dbReference type="ARBA" id="ARBA00001946"/>
    </source>
</evidence>
<dbReference type="CDD" id="cd03671">
    <property type="entry name" value="NUDIX_Ap4A_hydrolase_plant_like"/>
    <property type="match status" value="1"/>
</dbReference>
<evidence type="ECO:0000259" key="5">
    <source>
        <dbReference type="PROSITE" id="PS51462"/>
    </source>
</evidence>
<comment type="caution">
    <text evidence="6">The sequence shown here is derived from an EMBL/GenBank/DDBJ whole genome shotgun (WGS) entry which is preliminary data.</text>
</comment>
<evidence type="ECO:0000256" key="3">
    <source>
        <dbReference type="ARBA" id="ARBA00022801"/>
    </source>
</evidence>
<evidence type="ECO:0000313" key="7">
    <source>
        <dbReference type="Proteomes" id="UP000786693"/>
    </source>
</evidence>
<dbReference type="PROSITE" id="PS00893">
    <property type="entry name" value="NUDIX_BOX"/>
    <property type="match status" value="1"/>
</dbReference>
<dbReference type="RefSeq" id="WP_220749913.1">
    <property type="nucleotide sequence ID" value="NZ_BPFH01000006.1"/>
</dbReference>
<dbReference type="InterPro" id="IPR020084">
    <property type="entry name" value="NUDIX_hydrolase_CS"/>
</dbReference>
<dbReference type="NCBIfam" id="NF001938">
    <property type="entry name" value="PRK00714.1-5"/>
    <property type="match status" value="1"/>
</dbReference>
<dbReference type="InterPro" id="IPR020476">
    <property type="entry name" value="Nudix_hydrolase"/>
</dbReference>
<dbReference type="Pfam" id="PF00293">
    <property type="entry name" value="NUDIX"/>
    <property type="match status" value="1"/>
</dbReference>
<protein>
    <submittedName>
        <fullName evidence="6">RNA pyrophosphohydrolase</fullName>
    </submittedName>
</protein>
<keyword evidence="3 4" id="KW-0378">Hydrolase</keyword>